<dbReference type="Gene3D" id="3.50.50.60">
    <property type="entry name" value="FAD/NAD(P)-binding domain"/>
    <property type="match status" value="2"/>
</dbReference>
<comment type="caution">
    <text evidence="5">The sequence shown here is derived from an EMBL/GenBank/DDBJ whole genome shotgun (WGS) entry which is preliminary data.</text>
</comment>
<reference evidence="5 6" key="1">
    <citation type="journal article" date="2019" name="Nat. Plants">
        <title>Stout camphor tree genome fills gaps in understanding of flowering plant genome evolution.</title>
        <authorList>
            <person name="Chaw S.M."/>
            <person name="Liu Y.C."/>
            <person name="Wu Y.W."/>
            <person name="Wang H.Y."/>
            <person name="Lin C.I."/>
            <person name="Wu C.S."/>
            <person name="Ke H.M."/>
            <person name="Chang L.Y."/>
            <person name="Hsu C.Y."/>
            <person name="Yang H.T."/>
            <person name="Sudianto E."/>
            <person name="Hsu M.H."/>
            <person name="Wu K.P."/>
            <person name="Wang L.N."/>
            <person name="Leebens-Mack J.H."/>
            <person name="Tsai I.J."/>
        </authorList>
    </citation>
    <scope>NUCLEOTIDE SEQUENCE [LARGE SCALE GENOMIC DNA]</scope>
    <source>
        <strain evidence="6">cv. Chaw 1501</strain>
        <tissue evidence="5">Young leaves</tissue>
    </source>
</reference>
<feature type="domain" description="FAD-binding" evidence="4">
    <location>
        <begin position="29"/>
        <end position="105"/>
    </location>
</feature>
<keyword evidence="6" id="KW-1185">Reference proteome</keyword>
<dbReference type="OrthoDB" id="655030at2759"/>
<dbReference type="EMBL" id="QPKB01000009">
    <property type="protein sequence ID" value="RWR92362.1"/>
    <property type="molecule type" value="Genomic_DNA"/>
</dbReference>
<name>A0A3S3NCE6_9MAGN</name>
<dbReference type="AlphaFoldDB" id="A0A3S3NCE6"/>
<accession>A0A3S3NCE6</accession>
<dbReference type="InterPro" id="IPR036188">
    <property type="entry name" value="FAD/NAD-bd_sf"/>
</dbReference>
<evidence type="ECO:0000256" key="3">
    <source>
        <dbReference type="ARBA" id="ARBA00024018"/>
    </source>
</evidence>
<evidence type="ECO:0000313" key="6">
    <source>
        <dbReference type="Proteomes" id="UP000283530"/>
    </source>
</evidence>
<dbReference type="Pfam" id="PF01494">
    <property type="entry name" value="FAD_binding_3"/>
    <property type="match status" value="1"/>
</dbReference>
<dbReference type="Proteomes" id="UP000283530">
    <property type="component" value="Unassembled WGS sequence"/>
</dbReference>
<evidence type="ECO:0000256" key="2">
    <source>
        <dbReference type="ARBA" id="ARBA00023033"/>
    </source>
</evidence>
<organism evidence="5 6">
    <name type="scientific">Cinnamomum micranthum f. kanehirae</name>
    <dbReference type="NCBI Taxonomy" id="337451"/>
    <lineage>
        <taxon>Eukaryota</taxon>
        <taxon>Viridiplantae</taxon>
        <taxon>Streptophyta</taxon>
        <taxon>Embryophyta</taxon>
        <taxon>Tracheophyta</taxon>
        <taxon>Spermatophyta</taxon>
        <taxon>Magnoliopsida</taxon>
        <taxon>Magnoliidae</taxon>
        <taxon>Laurales</taxon>
        <taxon>Lauraceae</taxon>
        <taxon>Cinnamomum</taxon>
    </lineage>
</organism>
<comment type="similarity">
    <text evidence="3">Belongs to the 3-hydroxybenzoate 6-hydroxylase family.</text>
</comment>
<gene>
    <name evidence="5" type="ORF">CKAN_02157200</name>
</gene>
<dbReference type="PANTHER" id="PTHR45934:SF28">
    <property type="entry name" value="OS03G0153100 PROTEIN"/>
    <property type="match status" value="1"/>
</dbReference>
<proteinExistence type="inferred from homology"/>
<evidence type="ECO:0000256" key="1">
    <source>
        <dbReference type="ARBA" id="ARBA00023002"/>
    </source>
</evidence>
<dbReference type="PANTHER" id="PTHR45934">
    <property type="entry name" value="FAD/NAD(P)-BINDING OXIDOREDUCTASE FAMILY PROTEIN"/>
    <property type="match status" value="1"/>
</dbReference>
<dbReference type="SUPFAM" id="SSF51905">
    <property type="entry name" value="FAD/NAD(P)-binding domain"/>
    <property type="match status" value="1"/>
</dbReference>
<keyword evidence="1" id="KW-0560">Oxidoreductase</keyword>
<dbReference type="PRINTS" id="PR00420">
    <property type="entry name" value="RNGMNOXGNASE"/>
</dbReference>
<protein>
    <submittedName>
        <fullName evidence="5">FAD-dependent urate hydroxylase-like protein</fullName>
    </submittedName>
</protein>
<dbReference type="InterPro" id="IPR002938">
    <property type="entry name" value="FAD-bd"/>
</dbReference>
<sequence length="384" mass="42861">MFSLKRLPVFVNPIFSRMQIRYKVEVAEEIVIVGGGIAGLATSLGLHRMGVKSLVLESSESLRVTGFAFLTWMNAWKAMDALGIGDSLRQQHVQLQGTTCVSATTGLTTSRLSFLVPGKCGNHEVRCLRRRTLLETLEKELPQGTIRFGSKVLIGCDGVNSMVAKWLGLQEPVFMGRVAIRGFVENPDGHGLEPKFLQFFGDGFRDKQVEVEDDPAKMKQYVLSKLKRLPAEVIDVVERTQLDTIFCHPLKLRFPAKLLWGDICKGTACVVGDAFHPMTPDLAQGACSALEDSVTLVRCIGEALLRKPKEEDEEYNRIKRGLEKYAKDRRWRCSQLIASAYVVGFIQQSAGAVMNYFRDECLSEYLAKLFLKKADFDCGKLDSP</sequence>
<dbReference type="GO" id="GO:0004497">
    <property type="term" value="F:monooxygenase activity"/>
    <property type="evidence" value="ECO:0007669"/>
    <property type="project" value="UniProtKB-KW"/>
</dbReference>
<dbReference type="InterPro" id="IPR044560">
    <property type="entry name" value="MOase"/>
</dbReference>
<dbReference type="GO" id="GO:0071949">
    <property type="term" value="F:FAD binding"/>
    <property type="evidence" value="ECO:0007669"/>
    <property type="project" value="InterPro"/>
</dbReference>
<evidence type="ECO:0000313" key="5">
    <source>
        <dbReference type="EMBL" id="RWR92362.1"/>
    </source>
</evidence>
<keyword evidence="2" id="KW-0503">Monooxygenase</keyword>
<evidence type="ECO:0000259" key="4">
    <source>
        <dbReference type="Pfam" id="PF01494"/>
    </source>
</evidence>
<dbReference type="STRING" id="337451.A0A3S3NCE6"/>